<evidence type="ECO:0000256" key="6">
    <source>
        <dbReference type="ARBA" id="ARBA00023136"/>
    </source>
</evidence>
<dbReference type="SUPFAM" id="SSF56954">
    <property type="entry name" value="Outer membrane efflux proteins (OEP)"/>
    <property type="match status" value="1"/>
</dbReference>
<evidence type="ECO:0000256" key="3">
    <source>
        <dbReference type="ARBA" id="ARBA00022448"/>
    </source>
</evidence>
<dbReference type="Pfam" id="PF02321">
    <property type="entry name" value="OEP"/>
    <property type="match status" value="2"/>
</dbReference>
<dbReference type="InterPro" id="IPR003423">
    <property type="entry name" value="OMP_efflux"/>
</dbReference>
<keyword evidence="10" id="KW-1185">Reference proteome</keyword>
<keyword evidence="4" id="KW-1134">Transmembrane beta strand</keyword>
<keyword evidence="5" id="KW-0812">Transmembrane</keyword>
<comment type="subcellular location">
    <subcellularLocation>
        <location evidence="1">Cell outer membrane</location>
    </subcellularLocation>
</comment>
<keyword evidence="7" id="KW-0998">Cell outer membrane</keyword>
<evidence type="ECO:0000313" key="10">
    <source>
        <dbReference type="Proteomes" id="UP001200557"/>
    </source>
</evidence>
<dbReference type="Proteomes" id="UP001200557">
    <property type="component" value="Unassembled WGS sequence"/>
</dbReference>
<dbReference type="PANTHER" id="PTHR30026">
    <property type="entry name" value="OUTER MEMBRANE PROTEIN TOLC"/>
    <property type="match status" value="1"/>
</dbReference>
<organism evidence="9 10">
    <name type="scientific">Octadecabacter dasysiphoniae</name>
    <dbReference type="NCBI Taxonomy" id="2909341"/>
    <lineage>
        <taxon>Bacteria</taxon>
        <taxon>Pseudomonadati</taxon>
        <taxon>Pseudomonadota</taxon>
        <taxon>Alphaproteobacteria</taxon>
        <taxon>Rhodobacterales</taxon>
        <taxon>Roseobacteraceae</taxon>
        <taxon>Octadecabacter</taxon>
    </lineage>
</organism>
<comment type="similarity">
    <text evidence="2">Belongs to the outer membrane factor (OMF) (TC 1.B.17) family.</text>
</comment>
<keyword evidence="8" id="KW-0175">Coiled coil</keyword>
<evidence type="ECO:0000256" key="5">
    <source>
        <dbReference type="ARBA" id="ARBA00022692"/>
    </source>
</evidence>
<gene>
    <name evidence="9" type="ORF">L0664_14620</name>
</gene>
<dbReference type="EMBL" id="JAKGAQ010000004">
    <property type="protein sequence ID" value="MCF2872306.1"/>
    <property type="molecule type" value="Genomic_DNA"/>
</dbReference>
<name>A0ABS9CZG5_9RHOB</name>
<reference evidence="9 10" key="1">
    <citation type="submission" date="2022-01" db="EMBL/GenBank/DDBJ databases">
        <title>Octadecabacter sp. nov., isolated from a marine alga.</title>
        <authorList>
            <person name="Jin M.S."/>
            <person name="Kim H.M."/>
            <person name="Han D.M."/>
            <person name="Jung J.J."/>
            <person name="Jeon C.O."/>
        </authorList>
    </citation>
    <scope>NUCLEOTIDE SEQUENCE [LARGE SCALE GENOMIC DNA]</scope>
    <source>
        <strain evidence="9 10">G9-8</strain>
    </source>
</reference>
<dbReference type="Gene3D" id="1.20.1600.10">
    <property type="entry name" value="Outer membrane efflux proteins (OEP)"/>
    <property type="match status" value="1"/>
</dbReference>
<dbReference type="InterPro" id="IPR051906">
    <property type="entry name" value="TolC-like"/>
</dbReference>
<comment type="caution">
    <text evidence="9">The sequence shown here is derived from an EMBL/GenBank/DDBJ whole genome shotgun (WGS) entry which is preliminary data.</text>
</comment>
<accession>A0ABS9CZG5</accession>
<evidence type="ECO:0000313" key="9">
    <source>
        <dbReference type="EMBL" id="MCF2872306.1"/>
    </source>
</evidence>
<proteinExistence type="inferred from homology"/>
<sequence length="385" mass="40017">MSSPVTAGEAATVAETQAGLRGAEGAFRPVISVGADADSSSSTGLGNVDVSPVLELTQLVYDGGVSRSRIVEARASVDRSIGTRIVSTSATTLTAVETYLSVVMQRKLFIAASDTVAALESLQDRIDERAEAGAGIQTDILAARSALADATARQVAARAELQQAEAAYAEVFDHHPPPDLPAPVSAPLLSNDMLEDLTRTSPRLRTANANIAAFEAGLDAVRAGRSPQVSLEATAEPDFGGDSDIGLGLSVDYPLYSQGRLTAAIDAAEAQLSAAIAERAALERALARALANVISERETGAARVAAAQNALDANAATLEAAREQFQIGRRSLLELLDAELDTFEANQVLISAQNDRALTGWAALALTGDILAVFDISLSQERPTP</sequence>
<keyword evidence="6" id="KW-0472">Membrane</keyword>
<evidence type="ECO:0000256" key="4">
    <source>
        <dbReference type="ARBA" id="ARBA00022452"/>
    </source>
</evidence>
<evidence type="ECO:0000256" key="1">
    <source>
        <dbReference type="ARBA" id="ARBA00004442"/>
    </source>
</evidence>
<evidence type="ECO:0000256" key="2">
    <source>
        <dbReference type="ARBA" id="ARBA00007613"/>
    </source>
</evidence>
<dbReference type="PANTHER" id="PTHR30026:SF22">
    <property type="entry name" value="OUTER MEMBRANE EFFLUX PROTEIN"/>
    <property type="match status" value="1"/>
</dbReference>
<feature type="coiled-coil region" evidence="8">
    <location>
        <begin position="265"/>
        <end position="324"/>
    </location>
</feature>
<evidence type="ECO:0000256" key="8">
    <source>
        <dbReference type="SAM" id="Coils"/>
    </source>
</evidence>
<protein>
    <submittedName>
        <fullName evidence="9">TolC family protein</fullName>
    </submittedName>
</protein>
<evidence type="ECO:0000256" key="7">
    <source>
        <dbReference type="ARBA" id="ARBA00023237"/>
    </source>
</evidence>
<keyword evidence="3" id="KW-0813">Transport</keyword>